<organism evidence="1 2">
    <name type="scientific">Pseudomonas aestuarii</name>
    <dbReference type="NCBI Taxonomy" id="3018340"/>
    <lineage>
        <taxon>Bacteria</taxon>
        <taxon>Pseudomonadati</taxon>
        <taxon>Pseudomonadota</taxon>
        <taxon>Gammaproteobacteria</taxon>
        <taxon>Pseudomonadales</taxon>
        <taxon>Pseudomonadaceae</taxon>
        <taxon>Pseudomonas</taxon>
    </lineage>
</organism>
<evidence type="ECO:0000313" key="2">
    <source>
        <dbReference type="Proteomes" id="UP001212042"/>
    </source>
</evidence>
<reference evidence="1 2" key="1">
    <citation type="submission" date="2023-01" db="EMBL/GenBank/DDBJ databases">
        <title>Pseudomonas SA3-5T sp. nov., isolated from tidal flat sediment.</title>
        <authorList>
            <person name="Kim H.S."/>
            <person name="Kim J.-S."/>
            <person name="Suh M.K."/>
            <person name="Eom M.K."/>
            <person name="Lee J.-S."/>
        </authorList>
    </citation>
    <scope>NUCLEOTIDE SEQUENCE [LARGE SCALE GENOMIC DNA]</scope>
    <source>
        <strain evidence="1 2">SA3-5</strain>
    </source>
</reference>
<protein>
    <submittedName>
        <fullName evidence="1">Uncharacterized protein</fullName>
    </submittedName>
</protein>
<comment type="caution">
    <text evidence="1">The sequence shown here is derived from an EMBL/GenBank/DDBJ whole genome shotgun (WGS) entry which is preliminary data.</text>
</comment>
<name>A0ABT4XLH3_9PSED</name>
<dbReference type="RefSeq" id="WP_271349961.1">
    <property type="nucleotide sequence ID" value="NZ_JAQJZJ010000014.1"/>
</dbReference>
<sequence length="240" mass="27237">MNTNTSTKSTLNRSATAAEIEYSIRLLKSLGETTLVNAITQAGTGDDNAWLPIVAHDFSQLNDERIILIPAGHHLVPTQTFEIPRHFIGLPDARYLSHKSCTWPKSCERPTLLLINETSLEHPSHDNQREVVFVTTHLSRFAHLRMDARQPTVMQFIFTAGTTRSDYLFDSTCSDHVEVLDLRTETLWEGHDWASTFGTPSDPVTRKLDQFGEEGLKVIDEIFDPLIRYAEKIERMLTSK</sequence>
<keyword evidence="2" id="KW-1185">Reference proteome</keyword>
<dbReference type="EMBL" id="JAQJZJ010000014">
    <property type="protein sequence ID" value="MDA7089071.1"/>
    <property type="molecule type" value="Genomic_DNA"/>
</dbReference>
<accession>A0ABT4XLH3</accession>
<gene>
    <name evidence="1" type="ORF">PH586_22070</name>
</gene>
<dbReference type="Proteomes" id="UP001212042">
    <property type="component" value="Unassembled WGS sequence"/>
</dbReference>
<evidence type="ECO:0000313" key="1">
    <source>
        <dbReference type="EMBL" id="MDA7089071.1"/>
    </source>
</evidence>
<proteinExistence type="predicted"/>